<dbReference type="CDD" id="cd23428">
    <property type="entry name" value="beta-trefoil_Ricin_SPI"/>
    <property type="match status" value="1"/>
</dbReference>
<dbReference type="Pfam" id="PF16850">
    <property type="entry name" value="Inhibitor_I66"/>
    <property type="match status" value="1"/>
</dbReference>
<gene>
    <name evidence="1" type="ORF">CPB83DRAFT_838895</name>
</gene>
<dbReference type="AlphaFoldDB" id="A0A9P6JL82"/>
<proteinExistence type="predicted"/>
<organism evidence="1 2">
    <name type="scientific">Crepidotus variabilis</name>
    <dbReference type="NCBI Taxonomy" id="179855"/>
    <lineage>
        <taxon>Eukaryota</taxon>
        <taxon>Fungi</taxon>
        <taxon>Dikarya</taxon>
        <taxon>Basidiomycota</taxon>
        <taxon>Agaricomycotina</taxon>
        <taxon>Agaricomycetes</taxon>
        <taxon>Agaricomycetidae</taxon>
        <taxon>Agaricales</taxon>
        <taxon>Agaricineae</taxon>
        <taxon>Crepidotaceae</taxon>
        <taxon>Crepidotus</taxon>
    </lineage>
</organism>
<comment type="caution">
    <text evidence="1">The sequence shown here is derived from an EMBL/GenBank/DDBJ whole genome shotgun (WGS) entry which is preliminary data.</text>
</comment>
<dbReference type="GO" id="GO:0004867">
    <property type="term" value="F:serine-type endopeptidase inhibitor activity"/>
    <property type="evidence" value="ECO:0007669"/>
    <property type="project" value="InterPro"/>
</dbReference>
<dbReference type="InterPro" id="IPR031755">
    <property type="entry name" value="Inhibitor_I66"/>
</dbReference>
<sequence>MSLTNGSYYIKSTSSGNYIGRGNHEIFGGKTKISARGSFTAAIDNKLFAILENAPPAENWIINKVPQAGENKYIISKGDGSAGWVNGVSTQVSVTPLYVSPSFPPYYPPNEVWEITSYDGLD</sequence>
<dbReference type="OrthoDB" id="3439489at2759"/>
<evidence type="ECO:0000313" key="2">
    <source>
        <dbReference type="Proteomes" id="UP000807306"/>
    </source>
</evidence>
<dbReference type="EMBL" id="MU157898">
    <property type="protein sequence ID" value="KAF9524449.1"/>
    <property type="molecule type" value="Genomic_DNA"/>
</dbReference>
<dbReference type="Proteomes" id="UP000807306">
    <property type="component" value="Unassembled WGS sequence"/>
</dbReference>
<keyword evidence="2" id="KW-1185">Reference proteome</keyword>
<reference evidence="1" key="1">
    <citation type="submission" date="2020-11" db="EMBL/GenBank/DDBJ databases">
        <authorList>
            <consortium name="DOE Joint Genome Institute"/>
            <person name="Ahrendt S."/>
            <person name="Riley R."/>
            <person name="Andreopoulos W."/>
            <person name="Labutti K."/>
            <person name="Pangilinan J."/>
            <person name="Ruiz-Duenas F.J."/>
            <person name="Barrasa J.M."/>
            <person name="Sanchez-Garcia M."/>
            <person name="Camarero S."/>
            <person name="Miyauchi S."/>
            <person name="Serrano A."/>
            <person name="Linde D."/>
            <person name="Babiker R."/>
            <person name="Drula E."/>
            <person name="Ayuso-Fernandez I."/>
            <person name="Pacheco R."/>
            <person name="Padilla G."/>
            <person name="Ferreira P."/>
            <person name="Barriuso J."/>
            <person name="Kellner H."/>
            <person name="Castanera R."/>
            <person name="Alfaro M."/>
            <person name="Ramirez L."/>
            <person name="Pisabarro A.G."/>
            <person name="Kuo A."/>
            <person name="Tritt A."/>
            <person name="Lipzen A."/>
            <person name="He G."/>
            <person name="Yan M."/>
            <person name="Ng V."/>
            <person name="Cullen D."/>
            <person name="Martin F."/>
            <person name="Rosso M.-N."/>
            <person name="Henrissat B."/>
            <person name="Hibbett D."/>
            <person name="Martinez A.T."/>
            <person name="Grigoriev I.V."/>
        </authorList>
    </citation>
    <scope>NUCLEOTIDE SEQUENCE</scope>
    <source>
        <strain evidence="1">CBS 506.95</strain>
    </source>
</reference>
<evidence type="ECO:0000313" key="1">
    <source>
        <dbReference type="EMBL" id="KAF9524449.1"/>
    </source>
</evidence>
<name>A0A9P6JL82_9AGAR</name>
<accession>A0A9P6JL82</accession>
<protein>
    <submittedName>
        <fullName evidence="1">Uncharacterized protein</fullName>
    </submittedName>
</protein>
<dbReference type="Gene3D" id="2.80.10.50">
    <property type="match status" value="1"/>
</dbReference>